<dbReference type="PANTHER" id="PTHR30383">
    <property type="entry name" value="THIOESTERASE 1/PROTEASE 1/LYSOPHOSPHOLIPASE L1"/>
    <property type="match status" value="1"/>
</dbReference>
<sequence>MKDTRCCFVGDSLVVGVGDSSGLGWVGRIGDAATAAGIPFTTYNLGVRGDTTAMVGDRILREIEPRLAAATDARVVLSVGVNDTVEVDGLRRASLDESLIALEGIIAAIAPAGLLVVGPPAVDDDEQNERIDELSRAFARRCDERGVPFVGVYAATAADEVWRGETRDGDGFHPDAAGYARLAALVERSLLDWLRS</sequence>
<dbReference type="InterPro" id="IPR051532">
    <property type="entry name" value="Ester_Hydrolysis_Enzymes"/>
</dbReference>
<name>A0A495IIV6_9MICO</name>
<dbReference type="Pfam" id="PF13472">
    <property type="entry name" value="Lipase_GDSL_2"/>
    <property type="match status" value="1"/>
</dbReference>
<evidence type="ECO:0000313" key="2">
    <source>
        <dbReference type="EMBL" id="RKR75338.1"/>
    </source>
</evidence>
<dbReference type="RefSeq" id="WP_121370145.1">
    <property type="nucleotide sequence ID" value="NZ_RBKS01000001.1"/>
</dbReference>
<accession>A0A495IIV6</accession>
<proteinExistence type="predicted"/>
<comment type="caution">
    <text evidence="2">The sequence shown here is derived from an EMBL/GenBank/DDBJ whole genome shotgun (WGS) entry which is preliminary data.</text>
</comment>
<feature type="domain" description="SGNH hydrolase-type esterase" evidence="1">
    <location>
        <begin position="8"/>
        <end position="181"/>
    </location>
</feature>
<evidence type="ECO:0000259" key="1">
    <source>
        <dbReference type="Pfam" id="PF13472"/>
    </source>
</evidence>
<dbReference type="InterPro" id="IPR013830">
    <property type="entry name" value="SGNH_hydro"/>
</dbReference>
<reference evidence="2 3" key="1">
    <citation type="submission" date="2018-10" db="EMBL/GenBank/DDBJ databases">
        <title>Sequencing the genomes of 1000 actinobacteria strains.</title>
        <authorList>
            <person name="Klenk H.-P."/>
        </authorList>
    </citation>
    <scope>NUCLEOTIDE SEQUENCE [LARGE SCALE GENOMIC DNA]</scope>
    <source>
        <strain evidence="2 3">DSM 17894</strain>
    </source>
</reference>
<dbReference type="SUPFAM" id="SSF52266">
    <property type="entry name" value="SGNH hydrolase"/>
    <property type="match status" value="1"/>
</dbReference>
<dbReference type="PANTHER" id="PTHR30383:SF5">
    <property type="entry name" value="SGNH HYDROLASE-TYPE ESTERASE DOMAIN-CONTAINING PROTEIN"/>
    <property type="match status" value="1"/>
</dbReference>
<organism evidence="2 3">
    <name type="scientific">Frondihabitans australicus</name>
    <dbReference type="NCBI Taxonomy" id="386892"/>
    <lineage>
        <taxon>Bacteria</taxon>
        <taxon>Bacillati</taxon>
        <taxon>Actinomycetota</taxon>
        <taxon>Actinomycetes</taxon>
        <taxon>Micrococcales</taxon>
        <taxon>Microbacteriaceae</taxon>
        <taxon>Frondihabitans</taxon>
    </lineage>
</organism>
<dbReference type="GO" id="GO:0004622">
    <property type="term" value="F:phosphatidylcholine lysophospholipase activity"/>
    <property type="evidence" value="ECO:0007669"/>
    <property type="project" value="TreeGrafter"/>
</dbReference>
<dbReference type="InterPro" id="IPR036514">
    <property type="entry name" value="SGNH_hydro_sf"/>
</dbReference>
<evidence type="ECO:0000313" key="3">
    <source>
        <dbReference type="Proteomes" id="UP000280008"/>
    </source>
</evidence>
<dbReference type="AlphaFoldDB" id="A0A495IIV6"/>
<dbReference type="EMBL" id="RBKS01000001">
    <property type="protein sequence ID" value="RKR75338.1"/>
    <property type="molecule type" value="Genomic_DNA"/>
</dbReference>
<gene>
    <name evidence="2" type="ORF">C8E83_2479</name>
</gene>
<dbReference type="Gene3D" id="3.40.50.1110">
    <property type="entry name" value="SGNH hydrolase"/>
    <property type="match status" value="1"/>
</dbReference>
<protein>
    <submittedName>
        <fullName evidence="2">Lysophospholipase L1-like esterase</fullName>
    </submittedName>
</protein>
<dbReference type="Proteomes" id="UP000280008">
    <property type="component" value="Unassembled WGS sequence"/>
</dbReference>
<dbReference type="OrthoDB" id="5196031at2"/>
<keyword evidence="3" id="KW-1185">Reference proteome</keyword>